<dbReference type="PIRSF" id="PIRSF000804">
    <property type="entry name" value="DNA_pol_III_b"/>
    <property type="match status" value="1"/>
</dbReference>
<protein>
    <recommendedName>
        <fullName evidence="9">Beta sliding clamp</fullName>
    </recommendedName>
</protein>
<evidence type="ECO:0000256" key="4">
    <source>
        <dbReference type="ARBA" id="ARBA00022679"/>
    </source>
</evidence>
<comment type="subunit">
    <text evidence="9">Forms a ring-shaped head-to-tail homodimer around DNA.</text>
</comment>
<evidence type="ECO:0000256" key="2">
    <source>
        <dbReference type="ARBA" id="ARBA00010752"/>
    </source>
</evidence>
<dbReference type="SMART" id="SM00480">
    <property type="entry name" value="POL3Bc"/>
    <property type="match status" value="1"/>
</dbReference>
<dbReference type="Pfam" id="PF02767">
    <property type="entry name" value="DNA_pol3_beta_2"/>
    <property type="match status" value="1"/>
</dbReference>
<feature type="domain" description="DNA polymerase III beta sliding clamp central" evidence="11">
    <location>
        <begin position="130"/>
        <end position="246"/>
    </location>
</feature>
<dbReference type="GO" id="GO:0009360">
    <property type="term" value="C:DNA polymerase III complex"/>
    <property type="evidence" value="ECO:0007669"/>
    <property type="project" value="InterPro"/>
</dbReference>
<organism evidence="13 14">
    <name type="scientific">Aminobacterium colombiense (strain DSM 12261 / ALA-1)</name>
    <dbReference type="NCBI Taxonomy" id="572547"/>
    <lineage>
        <taxon>Bacteria</taxon>
        <taxon>Thermotogati</taxon>
        <taxon>Synergistota</taxon>
        <taxon>Synergistia</taxon>
        <taxon>Synergistales</taxon>
        <taxon>Aminobacteriaceae</taxon>
        <taxon>Aminobacterium</taxon>
    </lineage>
</organism>
<dbReference type="Pfam" id="PF02768">
    <property type="entry name" value="DNA_pol3_beta_3"/>
    <property type="match status" value="1"/>
</dbReference>
<reference evidence="13 14" key="1">
    <citation type="journal article" date="2010" name="Stand. Genomic Sci.">
        <title>Complete genome sequence of Aminobacterium colombiense type strain (ALA-1).</title>
        <authorList>
            <person name="Chertkov O."/>
            <person name="Sikorski J."/>
            <person name="Brambilla E."/>
            <person name="Lapidus A."/>
            <person name="Copeland A."/>
            <person name="Glavina Del Rio T."/>
            <person name="Nolan M."/>
            <person name="Lucas S."/>
            <person name="Tice H."/>
            <person name="Cheng J.F."/>
            <person name="Han C."/>
            <person name="Detter J.C."/>
            <person name="Bruce D."/>
            <person name="Tapia R."/>
            <person name="Goodwin L."/>
            <person name="Pitluck S."/>
            <person name="Liolios K."/>
            <person name="Ivanova N."/>
            <person name="Mavromatis K."/>
            <person name="Ovchinnikova G."/>
            <person name="Pati A."/>
            <person name="Chen A."/>
            <person name="Palaniappan K."/>
            <person name="Land M."/>
            <person name="Hauser L."/>
            <person name="Chang Y.J."/>
            <person name="Jeffries C.D."/>
            <person name="Spring S."/>
            <person name="Rohde M."/>
            <person name="Goker M."/>
            <person name="Bristow J."/>
            <person name="Eisen J.A."/>
            <person name="Markowitz V."/>
            <person name="Hugenholtz P."/>
            <person name="Kyrpides N.C."/>
            <person name="Klenk H.P."/>
        </authorList>
    </citation>
    <scope>NUCLEOTIDE SEQUENCE [LARGE SCALE GENOMIC DNA]</scope>
    <source>
        <strain evidence="14">DSM 12261 / ALA-1</strain>
    </source>
</reference>
<comment type="subcellular location">
    <subcellularLocation>
        <location evidence="1 9">Cytoplasm</location>
    </subcellularLocation>
</comment>
<evidence type="ECO:0000259" key="11">
    <source>
        <dbReference type="Pfam" id="PF02767"/>
    </source>
</evidence>
<evidence type="ECO:0000256" key="5">
    <source>
        <dbReference type="ARBA" id="ARBA00022695"/>
    </source>
</evidence>
<keyword evidence="3 9" id="KW-0963">Cytoplasm</keyword>
<keyword evidence="8" id="KW-0238">DNA-binding</keyword>
<dbReference type="AlphaFoldDB" id="D5EC69"/>
<evidence type="ECO:0000259" key="12">
    <source>
        <dbReference type="Pfam" id="PF02768"/>
    </source>
</evidence>
<keyword evidence="14" id="KW-1185">Reference proteome</keyword>
<dbReference type="GO" id="GO:0003887">
    <property type="term" value="F:DNA-directed DNA polymerase activity"/>
    <property type="evidence" value="ECO:0007669"/>
    <property type="project" value="UniProtKB-UniRule"/>
</dbReference>
<dbReference type="InterPro" id="IPR046938">
    <property type="entry name" value="DNA_clamp_sf"/>
</dbReference>
<dbReference type="Gene3D" id="3.10.150.10">
    <property type="entry name" value="DNA Polymerase III, subunit A, domain 2"/>
    <property type="match status" value="1"/>
</dbReference>
<dbReference type="GO" id="GO:0008408">
    <property type="term" value="F:3'-5' exonuclease activity"/>
    <property type="evidence" value="ECO:0007669"/>
    <property type="project" value="InterPro"/>
</dbReference>
<dbReference type="PANTHER" id="PTHR30478">
    <property type="entry name" value="DNA POLYMERASE III SUBUNIT BETA"/>
    <property type="match status" value="1"/>
</dbReference>
<dbReference type="Pfam" id="PF00712">
    <property type="entry name" value="DNA_pol3_beta"/>
    <property type="match status" value="1"/>
</dbReference>
<proteinExistence type="inferred from homology"/>
<dbReference type="GO" id="GO:0006271">
    <property type="term" value="P:DNA strand elongation involved in DNA replication"/>
    <property type="evidence" value="ECO:0007669"/>
    <property type="project" value="TreeGrafter"/>
</dbReference>
<dbReference type="PANTHER" id="PTHR30478:SF0">
    <property type="entry name" value="BETA SLIDING CLAMP"/>
    <property type="match status" value="1"/>
</dbReference>
<evidence type="ECO:0000256" key="6">
    <source>
        <dbReference type="ARBA" id="ARBA00022705"/>
    </source>
</evidence>
<dbReference type="InterPro" id="IPR022635">
    <property type="entry name" value="DNA_polIII_beta_C"/>
</dbReference>
<dbReference type="InterPro" id="IPR022634">
    <property type="entry name" value="DNA_polIII_beta_N"/>
</dbReference>
<keyword evidence="5 9" id="KW-0548">Nucleotidyltransferase</keyword>
<evidence type="ECO:0000256" key="1">
    <source>
        <dbReference type="ARBA" id="ARBA00004496"/>
    </source>
</evidence>
<dbReference type="SUPFAM" id="SSF55979">
    <property type="entry name" value="DNA clamp"/>
    <property type="match status" value="3"/>
</dbReference>
<dbReference type="eggNOG" id="COG0592">
    <property type="taxonomic scope" value="Bacteria"/>
</dbReference>
<dbReference type="InterPro" id="IPR022637">
    <property type="entry name" value="DNA_polIII_beta_cen"/>
</dbReference>
<feature type="domain" description="DNA polymerase III beta sliding clamp N-terminal" evidence="10">
    <location>
        <begin position="1"/>
        <end position="119"/>
    </location>
</feature>
<evidence type="ECO:0000256" key="7">
    <source>
        <dbReference type="ARBA" id="ARBA00022932"/>
    </source>
</evidence>
<accession>D5EC69</accession>
<dbReference type="STRING" id="572547.Amico_0002"/>
<comment type="similarity">
    <text evidence="2 9">Belongs to the beta sliding clamp family.</text>
</comment>
<dbReference type="RefSeq" id="WP_013047417.1">
    <property type="nucleotide sequence ID" value="NC_014011.1"/>
</dbReference>
<dbReference type="NCBIfam" id="TIGR00663">
    <property type="entry name" value="dnan"/>
    <property type="match status" value="1"/>
</dbReference>
<evidence type="ECO:0000313" key="13">
    <source>
        <dbReference type="EMBL" id="ADE56151.1"/>
    </source>
</evidence>
<evidence type="ECO:0000256" key="9">
    <source>
        <dbReference type="PIRNR" id="PIRNR000804"/>
    </source>
</evidence>
<dbReference type="OrthoDB" id="8421503at2"/>
<dbReference type="GO" id="GO:0005737">
    <property type="term" value="C:cytoplasm"/>
    <property type="evidence" value="ECO:0007669"/>
    <property type="project" value="UniProtKB-SubCell"/>
</dbReference>
<dbReference type="KEGG" id="aco:Amico_0002"/>
<feature type="domain" description="DNA polymerase III beta sliding clamp C-terminal" evidence="12">
    <location>
        <begin position="254"/>
        <end position="368"/>
    </location>
</feature>
<gene>
    <name evidence="13" type="ordered locus">Amico_0002</name>
</gene>
<dbReference type="Proteomes" id="UP000002366">
    <property type="component" value="Chromosome"/>
</dbReference>
<name>D5EC69_AMICL</name>
<evidence type="ECO:0000313" key="14">
    <source>
        <dbReference type="Proteomes" id="UP000002366"/>
    </source>
</evidence>
<keyword evidence="4 9" id="KW-0808">Transferase</keyword>
<dbReference type="Gene3D" id="3.70.10.10">
    <property type="match status" value="1"/>
</dbReference>
<dbReference type="CDD" id="cd00140">
    <property type="entry name" value="beta_clamp"/>
    <property type="match status" value="1"/>
</dbReference>
<sequence>MRLQVSKPDFMKIWQTTERVTSTKSTITSLAGILCRTDDASLTLEATDLKTSIKCIASGVQIEEGGEAILPVKVVGELFKKAPTDTFTVSVKEGKGIIFAGRNTYRFSTYPVEEFPHLPSSENAKFFCTVKAETLAQILSEGTVASTLGEEFPKYLGAALFELKGNDIRIVSTDGRRLSLSKVLLDEYGDTEKILLPLAGLKELLRQLSSLEGDKPVQILHDDALAYFQMGDIEFSIRKIESSFPNYEKILNPQSTTTLTIERSALTEALERVDVVVRDHTRMVIFKLSPNGDLRMMGRAPEIGEAEEILDAQIDGEPLLIAFNVAYLLDGLKALHGESVFITFNGPEGQMSMLRPGRDDFLYMLMPIKLSESDFIHERDEEE</sequence>
<dbReference type="InterPro" id="IPR001001">
    <property type="entry name" value="DNA_polIII_beta"/>
</dbReference>
<dbReference type="HOGENOM" id="CLU_038149_2_1_0"/>
<keyword evidence="6 9" id="KW-0235">DNA replication</keyword>
<dbReference type="GO" id="GO:0003677">
    <property type="term" value="F:DNA binding"/>
    <property type="evidence" value="ECO:0007669"/>
    <property type="project" value="UniProtKB-UniRule"/>
</dbReference>
<keyword evidence="7 9" id="KW-0239">DNA-directed DNA polymerase</keyword>
<dbReference type="EMBL" id="CP001997">
    <property type="protein sequence ID" value="ADE56151.1"/>
    <property type="molecule type" value="Genomic_DNA"/>
</dbReference>
<evidence type="ECO:0000256" key="8">
    <source>
        <dbReference type="ARBA" id="ARBA00023125"/>
    </source>
</evidence>
<evidence type="ECO:0000259" key="10">
    <source>
        <dbReference type="Pfam" id="PF00712"/>
    </source>
</evidence>
<evidence type="ECO:0000256" key="3">
    <source>
        <dbReference type="ARBA" id="ARBA00022490"/>
    </source>
</evidence>
<comment type="function">
    <text evidence="9">Confers DNA tethering and processivity to DNA polymerases and other proteins. Acts as a clamp, forming a ring around DNA (a reaction catalyzed by the clamp-loading complex) which diffuses in an ATP-independent manner freely and bidirectionally along dsDNA. Initially characterized for its ability to contact the catalytic subunit of DNA polymerase III (Pol III), a complex, multichain enzyme responsible for most of the replicative synthesis in bacteria; Pol III exhibits 3'-5' exonuclease proofreading activity. The beta chain is required for initiation of replication as well as for processivity of DNA replication.</text>
</comment>